<sequence>MSHIRSVFSIKDLENFSGIKAHTIRIWEKRYELLHPERTDTNIRYYSLKSLKKLLNIALLNSEGHKISKIAKYDEAVFEEHLREVVNNKVNKTQFINELKIAMLNFDVLYFEEAYLRVEKVIPFSDIFKNYFIPFLGDIGLLWQTGSINPTHEHFISNIIKQKILIETHRLQLKKIEKHDKLFVLFLPYDEIHDLGLTYLHYEVLKLGYKSIMLGPSVPIDSLKSFVNDNQEVNFISYFTVEPPLDKIPEYLTEFETKILEDKNANFYVLGKQITNLDTSISMPKRIKFFSSIDDIMEFLEE</sequence>
<dbReference type="PANTHER" id="PTHR30204:SF69">
    <property type="entry name" value="MERR-FAMILY TRANSCRIPTIONAL REGULATOR"/>
    <property type="match status" value="1"/>
</dbReference>
<dbReference type="CDD" id="cd01104">
    <property type="entry name" value="HTH_MlrA-CarA"/>
    <property type="match status" value="1"/>
</dbReference>
<keyword evidence="1" id="KW-0678">Repressor</keyword>
<evidence type="ECO:0000256" key="1">
    <source>
        <dbReference type="ARBA" id="ARBA00022491"/>
    </source>
</evidence>
<dbReference type="Proteomes" id="UP001596997">
    <property type="component" value="Unassembled WGS sequence"/>
</dbReference>
<dbReference type="EMBL" id="JBHTJM010000008">
    <property type="protein sequence ID" value="MFD0963991.1"/>
    <property type="molecule type" value="Genomic_DNA"/>
</dbReference>
<dbReference type="PANTHER" id="PTHR30204">
    <property type="entry name" value="REDOX-CYCLING DRUG-SENSING TRANSCRIPTIONAL ACTIVATOR SOXR"/>
    <property type="match status" value="1"/>
</dbReference>
<dbReference type="Gene3D" id="3.40.50.280">
    <property type="entry name" value="Cobalamin-binding domain"/>
    <property type="match status" value="1"/>
</dbReference>
<evidence type="ECO:0000256" key="4">
    <source>
        <dbReference type="ARBA" id="ARBA00023163"/>
    </source>
</evidence>
<accession>A0ABW3I2A7</accession>
<dbReference type="InterPro" id="IPR003759">
    <property type="entry name" value="Cbl-bd_cap"/>
</dbReference>
<reference evidence="7" key="1">
    <citation type="journal article" date="2019" name="Int. J. Syst. Evol. Microbiol.">
        <title>The Global Catalogue of Microorganisms (GCM) 10K type strain sequencing project: providing services to taxonomists for standard genome sequencing and annotation.</title>
        <authorList>
            <consortium name="The Broad Institute Genomics Platform"/>
            <consortium name="The Broad Institute Genome Sequencing Center for Infectious Disease"/>
            <person name="Wu L."/>
            <person name="Ma J."/>
        </authorList>
    </citation>
    <scope>NUCLEOTIDE SEQUENCE [LARGE SCALE GENOMIC DNA]</scope>
    <source>
        <strain evidence="7">CCUG 62114</strain>
    </source>
</reference>
<evidence type="ECO:0000313" key="6">
    <source>
        <dbReference type="EMBL" id="MFD0963991.1"/>
    </source>
</evidence>
<evidence type="ECO:0000256" key="2">
    <source>
        <dbReference type="ARBA" id="ARBA00023015"/>
    </source>
</evidence>
<dbReference type="Pfam" id="PF13411">
    <property type="entry name" value="MerR_1"/>
    <property type="match status" value="1"/>
</dbReference>
<dbReference type="SMART" id="SM00422">
    <property type="entry name" value="HTH_MERR"/>
    <property type="match status" value="1"/>
</dbReference>
<dbReference type="InterPro" id="IPR000551">
    <property type="entry name" value="MerR-type_HTH_dom"/>
</dbReference>
<proteinExistence type="predicted"/>
<name>A0ABW3I2A7_9FLAO</name>
<keyword evidence="3" id="KW-0238">DNA-binding</keyword>
<dbReference type="Pfam" id="PF02607">
    <property type="entry name" value="B12-binding_2"/>
    <property type="match status" value="1"/>
</dbReference>
<dbReference type="InterPro" id="IPR009061">
    <property type="entry name" value="DNA-bd_dom_put_sf"/>
</dbReference>
<evidence type="ECO:0000256" key="3">
    <source>
        <dbReference type="ARBA" id="ARBA00023125"/>
    </source>
</evidence>
<comment type="caution">
    <text evidence="6">The sequence shown here is derived from an EMBL/GenBank/DDBJ whole genome shotgun (WGS) entry which is preliminary data.</text>
</comment>
<organism evidence="6 7">
    <name type="scientific">Pseudofulvibacter geojedonensis</name>
    <dbReference type="NCBI Taxonomy" id="1123758"/>
    <lineage>
        <taxon>Bacteria</taxon>
        <taxon>Pseudomonadati</taxon>
        <taxon>Bacteroidota</taxon>
        <taxon>Flavobacteriia</taxon>
        <taxon>Flavobacteriales</taxon>
        <taxon>Flavobacteriaceae</taxon>
        <taxon>Pseudofulvibacter</taxon>
    </lineage>
</organism>
<evidence type="ECO:0000259" key="5">
    <source>
        <dbReference type="PROSITE" id="PS50937"/>
    </source>
</evidence>
<evidence type="ECO:0000313" key="7">
    <source>
        <dbReference type="Proteomes" id="UP001596997"/>
    </source>
</evidence>
<gene>
    <name evidence="6" type="ORF">ACFQ1O_08255</name>
</gene>
<dbReference type="RefSeq" id="WP_377715270.1">
    <property type="nucleotide sequence ID" value="NZ_JBHTJM010000008.1"/>
</dbReference>
<keyword evidence="4" id="KW-0804">Transcription</keyword>
<dbReference type="InterPro" id="IPR047057">
    <property type="entry name" value="MerR_fam"/>
</dbReference>
<keyword evidence="7" id="KW-1185">Reference proteome</keyword>
<dbReference type="PROSITE" id="PS50937">
    <property type="entry name" value="HTH_MERR_2"/>
    <property type="match status" value="1"/>
</dbReference>
<keyword evidence="2" id="KW-0805">Transcription regulation</keyword>
<dbReference type="Gene3D" id="1.10.1660.10">
    <property type="match status" value="1"/>
</dbReference>
<dbReference type="InterPro" id="IPR036594">
    <property type="entry name" value="Meth_synthase_dom"/>
</dbReference>
<protein>
    <submittedName>
        <fullName evidence="6">MerR family transcriptional regulator</fullName>
    </submittedName>
</protein>
<dbReference type="Gene3D" id="1.10.1240.10">
    <property type="entry name" value="Methionine synthase domain"/>
    <property type="match status" value="1"/>
</dbReference>
<dbReference type="SUPFAM" id="SSF46955">
    <property type="entry name" value="Putative DNA-binding domain"/>
    <property type="match status" value="1"/>
</dbReference>
<feature type="domain" description="HTH merR-type" evidence="5">
    <location>
        <begin position="7"/>
        <end position="76"/>
    </location>
</feature>